<dbReference type="PROSITE" id="PS51257">
    <property type="entry name" value="PROKAR_LIPOPROTEIN"/>
    <property type="match status" value="1"/>
</dbReference>
<reference evidence="1 2" key="1">
    <citation type="submission" date="2022-11" db="EMBL/GenBank/DDBJ databases">
        <title>Minimal conservation of predation-associated metabolite biosynthetic gene clusters underscores biosynthetic potential of Myxococcota including descriptions for ten novel species: Archangium lansinium sp. nov., Myxococcus landrumus sp. nov., Nannocystis bai.</title>
        <authorList>
            <person name="Ahearne A."/>
            <person name="Stevens C."/>
            <person name="Phillips K."/>
        </authorList>
    </citation>
    <scope>NUCLEOTIDE SEQUENCE [LARGE SCALE GENOMIC DNA]</scope>
    <source>
        <strain evidence="1 2">MIWBW</strain>
    </source>
</reference>
<dbReference type="Proteomes" id="UP001207654">
    <property type="component" value="Unassembled WGS sequence"/>
</dbReference>
<name>A0ABT3ZYF9_9BACT</name>
<evidence type="ECO:0000313" key="1">
    <source>
        <dbReference type="EMBL" id="MCY1074440.1"/>
    </source>
</evidence>
<gene>
    <name evidence="1" type="ORF">OV287_08065</name>
</gene>
<sequence length="438" mass="46967">MRNGWRGLGLLLLVPWLAGCVSGPRVRLETGEGPPIVHVSPATEPPPVQVGMEELVGALTELVLHMPLKLSLPRRAGRVVLASWGGEEEGVQQRLRGQCAPSEPEDGCLVLPGNAPPPETLARLRLALSFAMDSIWEGAAVPLSEYVDPLAFKVMVYTALSTYLLTLMLPDPVTKGLAAVLTVYLVAYLGLGPVWSMVEAGWVLLEEAGRARTVEEVRGAGQRFGRVLGDNGMRVFLLLATAAIGGQTRFVGRGPKLPGFRQAALASPVRTRVSLEAAGQVRTVVLGARELVVGLAPTAVASQAMGPGGSLPPDQKLQANDSLDAQPPQALLDSQAKHIQKIENIIRDHAKPSDFEGVAKELAGQKFPKPGGGYWDHRREMLQSIRDLKRHVRALEGSLESPAHSSVVRSYVQRAIDKARAMISRMEEALSGGEPRGQ</sequence>
<dbReference type="RefSeq" id="WP_267533406.1">
    <property type="nucleotide sequence ID" value="NZ_JAPNKA010000001.1"/>
</dbReference>
<comment type="caution">
    <text evidence="1">The sequence shown here is derived from an EMBL/GenBank/DDBJ whole genome shotgun (WGS) entry which is preliminary data.</text>
</comment>
<evidence type="ECO:0000313" key="2">
    <source>
        <dbReference type="Proteomes" id="UP001207654"/>
    </source>
</evidence>
<organism evidence="1 2">
    <name type="scientific">Archangium lansingense</name>
    <dbReference type="NCBI Taxonomy" id="2995310"/>
    <lineage>
        <taxon>Bacteria</taxon>
        <taxon>Pseudomonadati</taxon>
        <taxon>Myxococcota</taxon>
        <taxon>Myxococcia</taxon>
        <taxon>Myxococcales</taxon>
        <taxon>Cystobacterineae</taxon>
        <taxon>Archangiaceae</taxon>
        <taxon>Archangium</taxon>
    </lineage>
</organism>
<keyword evidence="2" id="KW-1185">Reference proteome</keyword>
<proteinExistence type="predicted"/>
<dbReference type="CDD" id="cd20700">
    <property type="entry name" value="CdiA-CT_Ec_tRNase"/>
    <property type="match status" value="1"/>
</dbReference>
<accession>A0ABT3ZYF9</accession>
<dbReference type="EMBL" id="JAPNKA010000001">
    <property type="protein sequence ID" value="MCY1074440.1"/>
    <property type="molecule type" value="Genomic_DNA"/>
</dbReference>
<protein>
    <submittedName>
        <fullName evidence="1">Polymorphic toxin type 28 domain-containing protein</fullName>
    </submittedName>
</protein>